<name>A0A8R7QIW2_TRIUA</name>
<dbReference type="AlphaFoldDB" id="A0A8R7QIW2"/>
<dbReference type="EnsemblPlants" id="TuG1812G0500004224.01.T01">
    <property type="protein sequence ID" value="TuG1812G0500004224.01.T01"/>
    <property type="gene ID" value="TuG1812G0500004224.01"/>
</dbReference>
<organism evidence="2 3">
    <name type="scientific">Triticum urartu</name>
    <name type="common">Red wild einkorn</name>
    <name type="synonym">Crithodium urartu</name>
    <dbReference type="NCBI Taxonomy" id="4572"/>
    <lineage>
        <taxon>Eukaryota</taxon>
        <taxon>Viridiplantae</taxon>
        <taxon>Streptophyta</taxon>
        <taxon>Embryophyta</taxon>
        <taxon>Tracheophyta</taxon>
        <taxon>Spermatophyta</taxon>
        <taxon>Magnoliopsida</taxon>
        <taxon>Liliopsida</taxon>
        <taxon>Poales</taxon>
        <taxon>Poaceae</taxon>
        <taxon>BOP clade</taxon>
        <taxon>Pooideae</taxon>
        <taxon>Triticodae</taxon>
        <taxon>Triticeae</taxon>
        <taxon>Triticinae</taxon>
        <taxon>Triticum</taxon>
    </lineage>
</organism>
<evidence type="ECO:0000313" key="2">
    <source>
        <dbReference type="EnsemblPlants" id="TuG1812G0500004224.01.T01"/>
    </source>
</evidence>
<feature type="region of interest" description="Disordered" evidence="1">
    <location>
        <begin position="36"/>
        <end position="55"/>
    </location>
</feature>
<proteinExistence type="predicted"/>
<protein>
    <submittedName>
        <fullName evidence="2">Uncharacterized protein</fullName>
    </submittedName>
</protein>
<keyword evidence="3" id="KW-1185">Reference proteome</keyword>
<accession>A0A8R7QIW2</accession>
<evidence type="ECO:0000313" key="3">
    <source>
        <dbReference type="Proteomes" id="UP000015106"/>
    </source>
</evidence>
<evidence type="ECO:0000256" key="1">
    <source>
        <dbReference type="SAM" id="MobiDB-lite"/>
    </source>
</evidence>
<reference evidence="3" key="1">
    <citation type="journal article" date="2013" name="Nature">
        <title>Draft genome of the wheat A-genome progenitor Triticum urartu.</title>
        <authorList>
            <person name="Ling H.Q."/>
            <person name="Zhao S."/>
            <person name="Liu D."/>
            <person name="Wang J."/>
            <person name="Sun H."/>
            <person name="Zhang C."/>
            <person name="Fan H."/>
            <person name="Li D."/>
            <person name="Dong L."/>
            <person name="Tao Y."/>
            <person name="Gao C."/>
            <person name="Wu H."/>
            <person name="Li Y."/>
            <person name="Cui Y."/>
            <person name="Guo X."/>
            <person name="Zheng S."/>
            <person name="Wang B."/>
            <person name="Yu K."/>
            <person name="Liang Q."/>
            <person name="Yang W."/>
            <person name="Lou X."/>
            <person name="Chen J."/>
            <person name="Feng M."/>
            <person name="Jian J."/>
            <person name="Zhang X."/>
            <person name="Luo G."/>
            <person name="Jiang Y."/>
            <person name="Liu J."/>
            <person name="Wang Z."/>
            <person name="Sha Y."/>
            <person name="Zhang B."/>
            <person name="Wu H."/>
            <person name="Tang D."/>
            <person name="Shen Q."/>
            <person name="Xue P."/>
            <person name="Zou S."/>
            <person name="Wang X."/>
            <person name="Liu X."/>
            <person name="Wang F."/>
            <person name="Yang Y."/>
            <person name="An X."/>
            <person name="Dong Z."/>
            <person name="Zhang K."/>
            <person name="Zhang X."/>
            <person name="Luo M.C."/>
            <person name="Dvorak J."/>
            <person name="Tong Y."/>
            <person name="Wang J."/>
            <person name="Yang H."/>
            <person name="Li Z."/>
            <person name="Wang D."/>
            <person name="Zhang A."/>
            <person name="Wang J."/>
        </authorList>
    </citation>
    <scope>NUCLEOTIDE SEQUENCE</scope>
    <source>
        <strain evidence="3">cv. G1812</strain>
    </source>
</reference>
<reference evidence="2" key="2">
    <citation type="submission" date="2018-03" db="EMBL/GenBank/DDBJ databases">
        <title>The Triticum urartu genome reveals the dynamic nature of wheat genome evolution.</title>
        <authorList>
            <person name="Ling H."/>
            <person name="Ma B."/>
            <person name="Shi X."/>
            <person name="Liu H."/>
            <person name="Dong L."/>
            <person name="Sun H."/>
            <person name="Cao Y."/>
            <person name="Gao Q."/>
            <person name="Zheng S."/>
            <person name="Li Y."/>
            <person name="Yu Y."/>
            <person name="Du H."/>
            <person name="Qi M."/>
            <person name="Li Y."/>
            <person name="Yu H."/>
            <person name="Cui Y."/>
            <person name="Wang N."/>
            <person name="Chen C."/>
            <person name="Wu H."/>
            <person name="Zhao Y."/>
            <person name="Zhang J."/>
            <person name="Li Y."/>
            <person name="Zhou W."/>
            <person name="Zhang B."/>
            <person name="Hu W."/>
            <person name="Eijk M."/>
            <person name="Tang J."/>
            <person name="Witsenboer H."/>
            <person name="Zhao S."/>
            <person name="Li Z."/>
            <person name="Zhang A."/>
            <person name="Wang D."/>
            <person name="Liang C."/>
        </authorList>
    </citation>
    <scope>NUCLEOTIDE SEQUENCE [LARGE SCALE GENOMIC DNA]</scope>
    <source>
        <strain evidence="2">cv. G1812</strain>
    </source>
</reference>
<reference evidence="2" key="3">
    <citation type="submission" date="2022-06" db="UniProtKB">
        <authorList>
            <consortium name="EnsemblPlants"/>
        </authorList>
    </citation>
    <scope>IDENTIFICATION</scope>
</reference>
<sequence>MKCLGLAAVDFATDHSVVVTHMMAIRSGHSNFGGGGGAAPMMVDSSDSPSRIHGD</sequence>
<dbReference type="Gramene" id="TuG1812G0500004224.01.T01">
    <property type="protein sequence ID" value="TuG1812G0500004224.01.T01"/>
    <property type="gene ID" value="TuG1812G0500004224.01"/>
</dbReference>
<dbReference type="Proteomes" id="UP000015106">
    <property type="component" value="Chromosome 5"/>
</dbReference>